<dbReference type="Gene3D" id="2.40.30.200">
    <property type="match status" value="1"/>
</dbReference>
<protein>
    <submittedName>
        <fullName evidence="3">Phage tail family protein</fullName>
    </submittedName>
</protein>
<evidence type="ECO:0000313" key="4">
    <source>
        <dbReference type="Proteomes" id="UP000473885"/>
    </source>
</evidence>
<dbReference type="RefSeq" id="WP_163249841.1">
    <property type="nucleotide sequence ID" value="NZ_SXDP01000016.1"/>
</dbReference>
<proteinExistence type="predicted"/>
<dbReference type="Pfam" id="PF05709">
    <property type="entry name" value="Sipho_tail"/>
    <property type="match status" value="1"/>
</dbReference>
<name>A0A6M0RCH2_9CLOT</name>
<organism evidence="3 4">
    <name type="scientific">Clostridium niameyense</name>
    <dbReference type="NCBI Taxonomy" id="1622073"/>
    <lineage>
        <taxon>Bacteria</taxon>
        <taxon>Bacillati</taxon>
        <taxon>Bacillota</taxon>
        <taxon>Clostridia</taxon>
        <taxon>Eubacteriales</taxon>
        <taxon>Clostridiaceae</taxon>
        <taxon>Clostridium</taxon>
    </lineage>
</organism>
<comment type="caution">
    <text evidence="3">The sequence shown here is derived from an EMBL/GenBank/DDBJ whole genome shotgun (WGS) entry which is preliminary data.</text>
</comment>
<evidence type="ECO:0000259" key="2">
    <source>
        <dbReference type="Pfam" id="PF22768"/>
    </source>
</evidence>
<reference evidence="3 4" key="1">
    <citation type="submission" date="2019-04" db="EMBL/GenBank/DDBJ databases">
        <title>Genome sequencing of Clostridium botulinum Groups I-IV and Clostridium butyricum.</title>
        <authorList>
            <person name="Brunt J."/>
            <person name="Van Vliet A.H.M."/>
            <person name="Stringer S.C."/>
            <person name="Carter A.T."/>
            <person name="Peck M.W."/>
        </authorList>
    </citation>
    <scope>NUCLEOTIDE SEQUENCE [LARGE SCALE GENOMIC DNA]</scope>
    <source>
        <strain evidence="3 4">IFR 18/094</strain>
    </source>
</reference>
<evidence type="ECO:0000313" key="3">
    <source>
        <dbReference type="EMBL" id="NEZ47924.1"/>
    </source>
</evidence>
<dbReference type="InterPro" id="IPR054738">
    <property type="entry name" value="Siphovirus-type_tail_C"/>
</dbReference>
<evidence type="ECO:0000259" key="1">
    <source>
        <dbReference type="Pfam" id="PF05709"/>
    </source>
</evidence>
<dbReference type="Gene3D" id="2.60.120.860">
    <property type="match status" value="1"/>
</dbReference>
<gene>
    <name evidence="3" type="ORF">FDF74_12105</name>
</gene>
<dbReference type="InterPro" id="IPR008841">
    <property type="entry name" value="Siphovirus-type_tail_N"/>
</dbReference>
<dbReference type="Proteomes" id="UP000473885">
    <property type="component" value="Unassembled WGS sequence"/>
</dbReference>
<accession>A0A6M0RCH2</accession>
<dbReference type="AlphaFoldDB" id="A0A6M0RCH2"/>
<dbReference type="EMBL" id="SXDP01000016">
    <property type="protein sequence ID" value="NEZ47924.1"/>
    <property type="molecule type" value="Genomic_DNA"/>
</dbReference>
<keyword evidence="4" id="KW-1185">Reference proteome</keyword>
<feature type="domain" description="Siphovirus-type tail component RIFT-related" evidence="1">
    <location>
        <begin position="13"/>
        <end position="130"/>
    </location>
</feature>
<sequence length="290" mass="32725">MQKIIFRNSREQEIILGNSKPFILTKIEGTGSPKTTILNSSAPGQDGKSYHGSLLEERLLPITGGIVGTDIEDMYRKRQELCSIFNPKVEGQLIYINDAGEHAIDVVVESSPSFKNQVANIQEFLIQLYCPNPFWTNLVEEKEEVALWIGDFHFPLIIPQETGIIMGHRISNLIVNVCNKGDVECGMRIEFKALATVVNPSLYNVYTQKFIKVKRTLQAGDRLIINTSFGNKRVEMVKSNGSKINVFNYIDLASEFLQLQVGDNLLRYDAEKGLNNLEMALYYKPLYIGV</sequence>
<feature type="domain" description="Siphovirus-type tail component C-terminal" evidence="2">
    <location>
        <begin position="181"/>
        <end position="285"/>
    </location>
</feature>
<dbReference type="Pfam" id="PF22768">
    <property type="entry name" value="SPP1_Dit"/>
    <property type="match status" value="1"/>
</dbReference>